<protein>
    <submittedName>
        <fullName evidence="1">Uncharacterized protein</fullName>
    </submittedName>
</protein>
<name>C4IK35_CLOBU</name>
<dbReference type="EMBL" id="ACOM01000005">
    <property type="protein sequence ID" value="EEP53411.1"/>
    <property type="molecule type" value="Genomic_DNA"/>
</dbReference>
<evidence type="ECO:0000313" key="2">
    <source>
        <dbReference type="Proteomes" id="UP000003081"/>
    </source>
</evidence>
<organism evidence="1 2">
    <name type="scientific">Clostridium butyricum E4 str. BoNT E BL5262</name>
    <dbReference type="NCBI Taxonomy" id="632245"/>
    <lineage>
        <taxon>Bacteria</taxon>
        <taxon>Bacillati</taxon>
        <taxon>Bacillota</taxon>
        <taxon>Clostridia</taxon>
        <taxon>Eubacteriales</taxon>
        <taxon>Clostridiaceae</taxon>
        <taxon>Clostridium</taxon>
    </lineage>
</organism>
<comment type="caution">
    <text evidence="1">The sequence shown here is derived from an EMBL/GenBank/DDBJ whole genome shotgun (WGS) entry which is preliminary data.</text>
</comment>
<sequence length="44" mass="5325">MCNSAYAYKHIHVVLIDLYNIKILQNINKMKKYNVFYRKTLVYG</sequence>
<dbReference type="AlphaFoldDB" id="C4IK35"/>
<keyword evidence="2" id="KW-1185">Reference proteome</keyword>
<accession>C4IK35</accession>
<gene>
    <name evidence="1" type="ORF">CLP_1164</name>
</gene>
<evidence type="ECO:0000313" key="1">
    <source>
        <dbReference type="EMBL" id="EEP53411.1"/>
    </source>
</evidence>
<proteinExistence type="predicted"/>
<dbReference type="Proteomes" id="UP000003081">
    <property type="component" value="Unassembled WGS sequence"/>
</dbReference>
<reference evidence="1 2" key="1">
    <citation type="submission" date="2009-08" db="EMBL/GenBank/DDBJ databases">
        <authorList>
            <person name="Shrivastava S."/>
            <person name="Brinkac L.B."/>
            <person name="Brown J.L."/>
            <person name="Bruce D.B."/>
            <person name="Detter C."/>
            <person name="Green L.D."/>
            <person name="Munk C.A."/>
            <person name="Rogers Y.C."/>
            <person name="Tapia R."/>
            <person name="Sims D.R."/>
            <person name="Smith L.A."/>
            <person name="Smith T.J."/>
            <person name="Sutton G."/>
            <person name="Brettin T."/>
        </authorList>
    </citation>
    <scope>NUCLEOTIDE SEQUENCE [LARGE SCALE GENOMIC DNA]</scope>
    <source>
        <strain evidence="2">E4 str. BoNT E BL5262</strain>
    </source>
</reference>
<dbReference type="HOGENOM" id="CLU_3214363_0_0_9"/>